<dbReference type="GO" id="GO:0022857">
    <property type="term" value="F:transmembrane transporter activity"/>
    <property type="evidence" value="ECO:0007669"/>
    <property type="project" value="InterPro"/>
</dbReference>
<dbReference type="Proteomes" id="UP000184245">
    <property type="component" value="Unassembled WGS sequence"/>
</dbReference>
<feature type="transmembrane region" description="Helical" evidence="1">
    <location>
        <begin position="103"/>
        <end position="125"/>
    </location>
</feature>
<sequence>MKKLNSRVIAFAGVLIAMNIILSRVVAINIGSSLRITVSATPIYLAGFWFGPFVGGICGGLSDLLGCLVSGYAPNPLILVSSVLTGVLPGLLKGFVTRKPDIFRFFGVVALHGIVGSLGFATLGLRLYTGMPWAVLYSTRAVQTLLLTAVNSMLVFALYRSPLTGLVTKSMSQMRRKTPETVKR</sequence>
<dbReference type="EMBL" id="FQVI01000016">
    <property type="protein sequence ID" value="SHF21196.1"/>
    <property type="molecule type" value="Genomic_DNA"/>
</dbReference>
<dbReference type="RefSeq" id="WP_072853025.1">
    <property type="nucleotide sequence ID" value="NZ_FQVI01000016.1"/>
</dbReference>
<dbReference type="InterPro" id="IPR030949">
    <property type="entry name" value="ECF_S_folate_fam"/>
</dbReference>
<evidence type="ECO:0000256" key="1">
    <source>
        <dbReference type="SAM" id="Phobius"/>
    </source>
</evidence>
<feature type="transmembrane region" description="Helical" evidence="1">
    <location>
        <begin position="43"/>
        <end position="65"/>
    </location>
</feature>
<keyword evidence="1" id="KW-1133">Transmembrane helix</keyword>
<dbReference type="NCBIfam" id="TIGR04518">
    <property type="entry name" value="ECF_S_folT_fam"/>
    <property type="match status" value="1"/>
</dbReference>
<organism evidence="2 3">
    <name type="scientific">Lactonifactor longoviformis DSM 17459</name>
    <dbReference type="NCBI Taxonomy" id="1122155"/>
    <lineage>
        <taxon>Bacteria</taxon>
        <taxon>Bacillati</taxon>
        <taxon>Bacillota</taxon>
        <taxon>Clostridia</taxon>
        <taxon>Eubacteriales</taxon>
        <taxon>Clostridiaceae</taxon>
        <taxon>Lactonifactor</taxon>
    </lineage>
</organism>
<dbReference type="STRING" id="1122155.SAMN02745158_02909"/>
<feature type="transmembrane region" description="Helical" evidence="1">
    <location>
        <begin position="6"/>
        <end position="31"/>
    </location>
</feature>
<accession>A0A1M4ZU99</accession>
<feature type="transmembrane region" description="Helical" evidence="1">
    <location>
        <begin position="77"/>
        <end position="96"/>
    </location>
</feature>
<keyword evidence="1" id="KW-0472">Membrane</keyword>
<evidence type="ECO:0000313" key="2">
    <source>
        <dbReference type="EMBL" id="SHF21196.1"/>
    </source>
</evidence>
<dbReference type="Gene3D" id="1.10.1760.20">
    <property type="match status" value="1"/>
</dbReference>
<evidence type="ECO:0000313" key="3">
    <source>
        <dbReference type="Proteomes" id="UP000184245"/>
    </source>
</evidence>
<protein>
    <submittedName>
        <fullName evidence="2">ECF transporter S component, folate family</fullName>
    </submittedName>
</protein>
<dbReference type="OrthoDB" id="4624at2"/>
<keyword evidence="1" id="KW-0812">Transmembrane</keyword>
<name>A0A1M4ZU99_9CLOT</name>
<dbReference type="Pfam" id="PF12822">
    <property type="entry name" value="ECF_trnsprt"/>
    <property type="match status" value="1"/>
</dbReference>
<keyword evidence="3" id="KW-1185">Reference proteome</keyword>
<feature type="transmembrane region" description="Helical" evidence="1">
    <location>
        <begin position="145"/>
        <end position="167"/>
    </location>
</feature>
<gene>
    <name evidence="2" type="ORF">SAMN02745158_02909</name>
</gene>
<dbReference type="InterPro" id="IPR024529">
    <property type="entry name" value="ECF_trnsprt_substrate-spec"/>
</dbReference>
<reference evidence="2 3" key="1">
    <citation type="submission" date="2016-11" db="EMBL/GenBank/DDBJ databases">
        <authorList>
            <person name="Jaros S."/>
            <person name="Januszkiewicz K."/>
            <person name="Wedrychowicz H."/>
        </authorList>
    </citation>
    <scope>NUCLEOTIDE SEQUENCE [LARGE SCALE GENOMIC DNA]</scope>
    <source>
        <strain evidence="2 3">DSM 17459</strain>
    </source>
</reference>
<proteinExistence type="predicted"/>
<dbReference type="AlphaFoldDB" id="A0A1M4ZU99"/>